<dbReference type="InterPro" id="IPR016130">
    <property type="entry name" value="Tyr_Pase_AS"/>
</dbReference>
<dbReference type="InterPro" id="IPR050348">
    <property type="entry name" value="Protein-Tyr_Phosphatase"/>
</dbReference>
<accession>A0A077WGK9</accession>
<dbReference type="SUPFAM" id="SSF52799">
    <property type="entry name" value="(Phosphotyrosine protein) phosphatases II"/>
    <property type="match status" value="1"/>
</dbReference>
<protein>
    <recommendedName>
        <fullName evidence="5">Protein-tyrosine phosphatase</fullName>
    </recommendedName>
</protein>
<sequence>MSCSSPHTMGSQSTYVPAIGRFYICVEKRERDSKFNAAQLPLLSETRPCRGFFKTSCSIMADRSAKYLATLLSRPSVQDYVSEQFRQLNKRQVLRMQHDPRYSVSVATSAVGQARNRYSNIIPFNYNRVRLQDTSLMPIDPSRGDDYINASMIQAPLDIPRQYIASQGPIQSTLIDFWRMVIEQDTRLIVALSPEMENGMEKCARYWPLYNEPPLVLQGHHLSVELTTTEPEQHDEKADSLIRRIHATFMDDQQHVLKQTTVTQLQFLGWADFSVPHDTHPVIALSHLADQYQPKDAGPMIVHCSAGCGRTGTFCVINSGIHYFRMMQKSSSQEQELEKDDLVFTLTDAYRRQRTTMVQAVSQYYFCYRALLEAYQMEHGPIAL</sequence>
<name>A0A077WGK9_9FUNG</name>
<proteinExistence type="inferred from homology"/>
<organism evidence="4">
    <name type="scientific">Lichtheimia ramosa</name>
    <dbReference type="NCBI Taxonomy" id="688394"/>
    <lineage>
        <taxon>Eukaryota</taxon>
        <taxon>Fungi</taxon>
        <taxon>Fungi incertae sedis</taxon>
        <taxon>Mucoromycota</taxon>
        <taxon>Mucoromycotina</taxon>
        <taxon>Mucoromycetes</taxon>
        <taxon>Mucorales</taxon>
        <taxon>Lichtheimiaceae</taxon>
        <taxon>Lichtheimia</taxon>
    </lineage>
</organism>
<dbReference type="InterPro" id="IPR000242">
    <property type="entry name" value="PTP_cat"/>
</dbReference>
<dbReference type="InterPro" id="IPR003595">
    <property type="entry name" value="Tyr_Pase_cat"/>
</dbReference>
<dbReference type="CDD" id="cd18533">
    <property type="entry name" value="PTP_fungal"/>
    <property type="match status" value="1"/>
</dbReference>
<reference evidence="4" key="1">
    <citation type="journal article" date="2014" name="Genome Announc.">
        <title>De novo whole-genome sequence and genome annotation of Lichtheimia ramosa.</title>
        <authorList>
            <person name="Linde J."/>
            <person name="Schwartze V."/>
            <person name="Binder U."/>
            <person name="Lass-Florl C."/>
            <person name="Voigt K."/>
            <person name="Horn F."/>
        </authorList>
    </citation>
    <scope>NUCLEOTIDE SEQUENCE</scope>
    <source>
        <strain evidence="4">JMRC FSU:6197</strain>
    </source>
</reference>
<dbReference type="SMART" id="SM00404">
    <property type="entry name" value="PTPc_motif"/>
    <property type="match status" value="1"/>
</dbReference>
<feature type="domain" description="Tyrosine specific protein phosphatases" evidence="3">
    <location>
        <begin position="279"/>
        <end position="365"/>
    </location>
</feature>
<evidence type="ECO:0000256" key="1">
    <source>
        <dbReference type="ARBA" id="ARBA00009649"/>
    </source>
</evidence>
<evidence type="ECO:0000313" key="4">
    <source>
        <dbReference type="EMBL" id="CDS06500.1"/>
    </source>
</evidence>
<dbReference type="AlphaFoldDB" id="A0A077WGK9"/>
<dbReference type="Pfam" id="PF00102">
    <property type="entry name" value="Y_phosphatase"/>
    <property type="match status" value="1"/>
</dbReference>
<evidence type="ECO:0000259" key="2">
    <source>
        <dbReference type="PROSITE" id="PS50055"/>
    </source>
</evidence>
<dbReference type="PANTHER" id="PTHR19134">
    <property type="entry name" value="RECEPTOR-TYPE TYROSINE-PROTEIN PHOSPHATASE"/>
    <property type="match status" value="1"/>
</dbReference>
<dbReference type="OrthoDB" id="6058203at2759"/>
<gene>
    <name evidence="4" type="ORF">LRAMOSA09028</name>
</gene>
<dbReference type="PANTHER" id="PTHR19134:SF561">
    <property type="entry name" value="PROTEIN TYROSINE PHOSPHATASE 36E, ISOFORM A"/>
    <property type="match status" value="1"/>
</dbReference>
<dbReference type="PROSITE" id="PS00383">
    <property type="entry name" value="TYR_PHOSPHATASE_1"/>
    <property type="match status" value="1"/>
</dbReference>
<evidence type="ECO:0000259" key="3">
    <source>
        <dbReference type="PROSITE" id="PS50056"/>
    </source>
</evidence>
<dbReference type="SMART" id="SM00194">
    <property type="entry name" value="PTPc"/>
    <property type="match status" value="1"/>
</dbReference>
<dbReference type="InterPro" id="IPR029021">
    <property type="entry name" value="Prot-tyrosine_phosphatase-like"/>
</dbReference>
<dbReference type="GO" id="GO:0004725">
    <property type="term" value="F:protein tyrosine phosphatase activity"/>
    <property type="evidence" value="ECO:0007669"/>
    <property type="project" value="InterPro"/>
</dbReference>
<comment type="similarity">
    <text evidence="1">Belongs to the protein-tyrosine phosphatase family. Non-receptor class subfamily.</text>
</comment>
<feature type="domain" description="Tyrosine-protein phosphatase" evidence="2">
    <location>
        <begin position="81"/>
        <end position="374"/>
    </location>
</feature>
<dbReference type="PROSITE" id="PS50055">
    <property type="entry name" value="TYR_PHOSPHATASE_PTP"/>
    <property type="match status" value="1"/>
</dbReference>
<dbReference type="EMBL" id="LK023320">
    <property type="protein sequence ID" value="CDS06500.1"/>
    <property type="molecule type" value="Genomic_DNA"/>
</dbReference>
<dbReference type="InterPro" id="IPR000387">
    <property type="entry name" value="Tyr_Pase_dom"/>
</dbReference>
<evidence type="ECO:0008006" key="5">
    <source>
        <dbReference type="Google" id="ProtNLM"/>
    </source>
</evidence>
<dbReference type="PROSITE" id="PS50056">
    <property type="entry name" value="TYR_PHOSPHATASE_2"/>
    <property type="match status" value="1"/>
</dbReference>
<dbReference type="PRINTS" id="PR00700">
    <property type="entry name" value="PRTYPHPHTASE"/>
</dbReference>
<dbReference type="Gene3D" id="3.90.190.10">
    <property type="entry name" value="Protein tyrosine phosphatase superfamily"/>
    <property type="match status" value="1"/>
</dbReference>